<organism evidence="3 4">
    <name type="scientific">Aliidiomarina minuta</name>
    <dbReference type="NCBI Taxonomy" id="880057"/>
    <lineage>
        <taxon>Bacteria</taxon>
        <taxon>Pseudomonadati</taxon>
        <taxon>Pseudomonadota</taxon>
        <taxon>Gammaproteobacteria</taxon>
        <taxon>Alteromonadales</taxon>
        <taxon>Idiomarinaceae</taxon>
        <taxon>Aliidiomarina</taxon>
    </lineage>
</organism>
<dbReference type="Gene3D" id="2.30.40.10">
    <property type="entry name" value="Urease, subunit C, domain 1"/>
    <property type="match status" value="1"/>
</dbReference>
<feature type="chain" id="PRO_5019032058" evidence="1">
    <location>
        <begin position="24"/>
        <end position="458"/>
    </location>
</feature>
<reference evidence="3 4" key="1">
    <citation type="journal article" date="2011" name="Front. Microbiol.">
        <title>Genomic signatures of strain selection and enhancement in Bacillus atrophaeus var. globigii, a historical biowarfare simulant.</title>
        <authorList>
            <person name="Gibbons H.S."/>
            <person name="Broomall S.M."/>
            <person name="McNew L.A."/>
            <person name="Daligault H."/>
            <person name="Chapman C."/>
            <person name="Bruce D."/>
            <person name="Karavis M."/>
            <person name="Krepps M."/>
            <person name="McGregor P.A."/>
            <person name="Hong C."/>
            <person name="Park K.H."/>
            <person name="Akmal A."/>
            <person name="Feldman A."/>
            <person name="Lin J.S."/>
            <person name="Chang W.E."/>
            <person name="Higgs B.W."/>
            <person name="Demirev P."/>
            <person name="Lindquist J."/>
            <person name="Liem A."/>
            <person name="Fochler E."/>
            <person name="Read T.D."/>
            <person name="Tapia R."/>
            <person name="Johnson S."/>
            <person name="Bishop-Lilly K.A."/>
            <person name="Detter C."/>
            <person name="Han C."/>
            <person name="Sozhamannan S."/>
            <person name="Rosenzweig C.N."/>
            <person name="Skowronski E.W."/>
        </authorList>
    </citation>
    <scope>NUCLEOTIDE SEQUENCE [LARGE SCALE GENOMIC DNA]</scope>
    <source>
        <strain evidence="3 4">MLST1</strain>
    </source>
</reference>
<evidence type="ECO:0000313" key="4">
    <source>
        <dbReference type="Proteomes" id="UP000288293"/>
    </source>
</evidence>
<gene>
    <name evidence="3" type="ORF">CWE09_07680</name>
</gene>
<sequence length="458" mass="51098">MKKLLLLIILLLAILFASCPSFATSFVLNNVLLPDFETRQLNPVNVEIADGKIKQIVDIETELSHADTRDGQGQVMMPALIDMHSHSMGNTSLDYSDHQYIGIRGTANAMLYAGVHAWLDLFSDEDDIFGYRNEGFPDERNEAYVFAAGPCFTVPTGHCDFGGTRLISTPEEAVNELRDLRHAKPDVVKIVFDNAGRAPTVDEATFEAFLNEARRLNINSVVHIGTWGDVRTAARLGADAVTHLPREPMPEDIPQVMLENGTVIIPTAGGVPEVIRLHEPSEADLAASVLAIPMTDELVKAKLLRDYPVTERHQNVYDWLAGLKENDALANMRESMIALDQAGVEILVGSDSGNLAMFQGIGFHREMYFLQELGMSPWDIFFGATHKAYNFLDLDWGLEAGKPAHFTLHSEHIFEDLSLSTQVETIYLHGRKVEREPLLRYAKPGFFQYLRLFFGLEV</sequence>
<dbReference type="InterPro" id="IPR051781">
    <property type="entry name" value="Metallo-dep_Hydrolase"/>
</dbReference>
<dbReference type="AlphaFoldDB" id="A0A432W8X6"/>
<dbReference type="InterPro" id="IPR006680">
    <property type="entry name" value="Amidohydro-rel"/>
</dbReference>
<dbReference type="PANTHER" id="PTHR43135">
    <property type="entry name" value="ALPHA-D-RIBOSE 1-METHYLPHOSPHONATE 5-TRIPHOSPHATE DIPHOSPHATASE"/>
    <property type="match status" value="1"/>
</dbReference>
<keyword evidence="3" id="KW-0378">Hydrolase</keyword>
<evidence type="ECO:0000259" key="2">
    <source>
        <dbReference type="Pfam" id="PF01979"/>
    </source>
</evidence>
<dbReference type="OrthoDB" id="9782972at2"/>
<dbReference type="PANTHER" id="PTHR43135:SF3">
    <property type="entry name" value="ALPHA-D-RIBOSE 1-METHYLPHOSPHONATE 5-TRIPHOSPHATE DIPHOSPHATASE"/>
    <property type="match status" value="1"/>
</dbReference>
<dbReference type="EMBL" id="PIPL01000001">
    <property type="protein sequence ID" value="RUO26574.1"/>
    <property type="molecule type" value="Genomic_DNA"/>
</dbReference>
<dbReference type="Proteomes" id="UP000288293">
    <property type="component" value="Unassembled WGS sequence"/>
</dbReference>
<dbReference type="RefSeq" id="WP_126803384.1">
    <property type="nucleotide sequence ID" value="NZ_PIPL01000001.1"/>
</dbReference>
<keyword evidence="1" id="KW-0732">Signal</keyword>
<dbReference type="Pfam" id="PF01979">
    <property type="entry name" value="Amidohydro_1"/>
    <property type="match status" value="1"/>
</dbReference>
<proteinExistence type="predicted"/>
<accession>A0A432W8X6</accession>
<evidence type="ECO:0000256" key="1">
    <source>
        <dbReference type="SAM" id="SignalP"/>
    </source>
</evidence>
<name>A0A432W8X6_9GAMM</name>
<feature type="domain" description="Amidohydrolase-related" evidence="2">
    <location>
        <begin position="75"/>
        <end position="430"/>
    </location>
</feature>
<dbReference type="InterPro" id="IPR032466">
    <property type="entry name" value="Metal_Hydrolase"/>
</dbReference>
<dbReference type="PROSITE" id="PS51257">
    <property type="entry name" value="PROKAR_LIPOPROTEIN"/>
    <property type="match status" value="1"/>
</dbReference>
<dbReference type="SUPFAM" id="SSF51556">
    <property type="entry name" value="Metallo-dependent hydrolases"/>
    <property type="match status" value="1"/>
</dbReference>
<protein>
    <submittedName>
        <fullName evidence="3">Metal-dependent hydrolase</fullName>
    </submittedName>
</protein>
<comment type="caution">
    <text evidence="3">The sequence shown here is derived from an EMBL/GenBank/DDBJ whole genome shotgun (WGS) entry which is preliminary data.</text>
</comment>
<feature type="signal peptide" evidence="1">
    <location>
        <begin position="1"/>
        <end position="23"/>
    </location>
</feature>
<dbReference type="InterPro" id="IPR011059">
    <property type="entry name" value="Metal-dep_hydrolase_composite"/>
</dbReference>
<dbReference type="Gene3D" id="3.20.20.140">
    <property type="entry name" value="Metal-dependent hydrolases"/>
    <property type="match status" value="1"/>
</dbReference>
<dbReference type="SUPFAM" id="SSF51338">
    <property type="entry name" value="Composite domain of metallo-dependent hydrolases"/>
    <property type="match status" value="1"/>
</dbReference>
<keyword evidence="4" id="KW-1185">Reference proteome</keyword>
<dbReference type="GO" id="GO:0016810">
    <property type="term" value="F:hydrolase activity, acting on carbon-nitrogen (but not peptide) bonds"/>
    <property type="evidence" value="ECO:0007669"/>
    <property type="project" value="InterPro"/>
</dbReference>
<evidence type="ECO:0000313" key="3">
    <source>
        <dbReference type="EMBL" id="RUO26574.1"/>
    </source>
</evidence>